<dbReference type="EMBL" id="JAAAJA010000054">
    <property type="protein sequence ID" value="KAG0264276.1"/>
    <property type="molecule type" value="Genomic_DNA"/>
</dbReference>
<accession>A0A9P6U8N8</accession>
<feature type="region of interest" description="Disordered" evidence="1">
    <location>
        <begin position="84"/>
        <end position="107"/>
    </location>
</feature>
<dbReference type="SUPFAM" id="SSF52047">
    <property type="entry name" value="RNI-like"/>
    <property type="match status" value="1"/>
</dbReference>
<reference evidence="2" key="1">
    <citation type="journal article" date="2020" name="Fungal Divers.">
        <title>Resolving the Mortierellaceae phylogeny through synthesis of multi-gene phylogenetics and phylogenomics.</title>
        <authorList>
            <person name="Vandepol N."/>
            <person name="Liber J."/>
            <person name="Desiro A."/>
            <person name="Na H."/>
            <person name="Kennedy M."/>
            <person name="Barry K."/>
            <person name="Grigoriev I.V."/>
            <person name="Miller A.N."/>
            <person name="O'Donnell K."/>
            <person name="Stajich J.E."/>
            <person name="Bonito G."/>
        </authorList>
    </citation>
    <scope>NUCLEOTIDE SEQUENCE</scope>
    <source>
        <strain evidence="2">KOD948</strain>
    </source>
</reference>
<name>A0A9P6U8N8_9FUNG</name>
<comment type="caution">
    <text evidence="2">The sequence shown here is derived from an EMBL/GenBank/DDBJ whole genome shotgun (WGS) entry which is preliminary data.</text>
</comment>
<keyword evidence="3" id="KW-1185">Reference proteome</keyword>
<gene>
    <name evidence="2" type="ORF">BG011_007166</name>
</gene>
<dbReference type="Proteomes" id="UP000726737">
    <property type="component" value="Unassembled WGS sequence"/>
</dbReference>
<proteinExistence type="predicted"/>
<feature type="region of interest" description="Disordered" evidence="1">
    <location>
        <begin position="162"/>
        <end position="201"/>
    </location>
</feature>
<feature type="region of interest" description="Disordered" evidence="1">
    <location>
        <begin position="274"/>
        <end position="298"/>
    </location>
</feature>
<evidence type="ECO:0000313" key="2">
    <source>
        <dbReference type="EMBL" id="KAG0264276.1"/>
    </source>
</evidence>
<evidence type="ECO:0000256" key="1">
    <source>
        <dbReference type="SAM" id="MobiDB-lite"/>
    </source>
</evidence>
<feature type="compositionally biased region" description="Acidic residues" evidence="1">
    <location>
        <begin position="279"/>
        <end position="291"/>
    </location>
</feature>
<protein>
    <submittedName>
        <fullName evidence="2">Uncharacterized protein</fullName>
    </submittedName>
</protein>
<dbReference type="AlphaFoldDB" id="A0A9P6U8N8"/>
<organism evidence="2 3">
    <name type="scientific">Mortierella polycephala</name>
    <dbReference type="NCBI Taxonomy" id="41804"/>
    <lineage>
        <taxon>Eukaryota</taxon>
        <taxon>Fungi</taxon>
        <taxon>Fungi incertae sedis</taxon>
        <taxon>Mucoromycota</taxon>
        <taxon>Mortierellomycotina</taxon>
        <taxon>Mortierellomycetes</taxon>
        <taxon>Mortierellales</taxon>
        <taxon>Mortierellaceae</taxon>
        <taxon>Mortierella</taxon>
    </lineage>
</organism>
<evidence type="ECO:0000313" key="3">
    <source>
        <dbReference type="Proteomes" id="UP000726737"/>
    </source>
</evidence>
<dbReference type="OrthoDB" id="2418711at2759"/>
<sequence>MNPHSYLSLNPQIPSAMALLNHTNVERELKQIAKNLVHKHRLSADENGTVAAPSLFVILPALNSNGHANNSGFGLGGAHSHNSNNYYSDSHGQHQTRPRNGVASTTDRNHQDVVDYRLYFLCDYGTREDIQPKLHICDYPHPNNPTSAWIDDSASSDMEIEPSPQLGYHHHQHGEAQQHRGGSGVNHNHNHGHGYDDEDDKDGFRLQDLQDFLDCHAMPMLSLLCALQDNPDGAFMPGTGGTFDPALARRIRVAIQFLAGKVHDALLDIHENPVVSDSDGYDDDDDVEGEDGGSYGSEEIEVSRLQEGDFLDEDIGAVAIKSGGRIDTRSGKEYGGLCQMSSAMMFGDGILWLCRTHNEMFCKAPAAEMLRQFIKSHGGDCIPIEKSAEIQLFRREDARAFYALIREYQCIMKLKISLAWNDGHGQGGVTEQDLWELCDIVHASNLRELTVDCCADAAGHHQHQLGTATQKRLSFKPLLGMLCRLGFVSLAVENFDGDIFPGVAAIHTQGNAAEFSLERFKRSSTLVVPENIQLKKLIFRHWVHYPDIQGLTAVVRCCKSLTELETETEKLEDMFVSIHLATELGNLTYIHLSESSHESAEMTIVKNERKIQRRTCRTISPYLQQVVGLESLTVLECTRLWDNMGRLFEMLENNINTLKGLDLACQTEYLGKLWATIAHKLVQIQSANDSVEPVRLRLNDQRGHCIESLCPQRFDQTSLVLGSYDESFRPYIQALSQVAATLCVGREFLNAQQLALLLQHVTENGLYFHAVDWFLTPETLVKPEFINTLRTLIHRPEVQKFTIRLDGDNEGYEGVEFLSYSYAPPIQTLLSSWNAVTGMSLSSEAYGRWLQEVTAQHDHPYAERARVPNGIGELTFASEDRVEFGAPAALCPSSSSTDSAPYRGSSRVYSLSCQSAQLS</sequence>